<dbReference type="GO" id="GO:0008324">
    <property type="term" value="F:monoatomic cation transmembrane transporter activity"/>
    <property type="evidence" value="ECO:0007669"/>
    <property type="project" value="InterPro"/>
</dbReference>
<evidence type="ECO:0000313" key="10">
    <source>
        <dbReference type="Proteomes" id="UP000539111"/>
    </source>
</evidence>
<feature type="transmembrane region" description="Helical" evidence="8">
    <location>
        <begin position="433"/>
        <end position="455"/>
    </location>
</feature>
<protein>
    <submittedName>
        <fullName evidence="9">Trk-type K+ transport system membrane component</fullName>
    </submittedName>
</protein>
<comment type="caution">
    <text evidence="9">The sequence shown here is derived from an EMBL/GenBank/DDBJ whole genome shotgun (WGS) entry which is preliminary data.</text>
</comment>
<evidence type="ECO:0000256" key="8">
    <source>
        <dbReference type="SAM" id="Phobius"/>
    </source>
</evidence>
<comment type="subcellular location">
    <subcellularLocation>
        <location evidence="1">Cell membrane</location>
        <topology evidence="1">Multi-pass membrane protein</topology>
    </subcellularLocation>
</comment>
<dbReference type="RefSeq" id="WP_179429631.1">
    <property type="nucleotide sequence ID" value="NZ_JACBZP010000001.1"/>
</dbReference>
<feature type="transmembrane region" description="Helical" evidence="8">
    <location>
        <begin position="374"/>
        <end position="398"/>
    </location>
</feature>
<proteinExistence type="predicted"/>
<evidence type="ECO:0000256" key="3">
    <source>
        <dbReference type="ARBA" id="ARBA00022475"/>
    </source>
</evidence>
<evidence type="ECO:0000256" key="4">
    <source>
        <dbReference type="ARBA" id="ARBA00022692"/>
    </source>
</evidence>
<organism evidence="9 10">
    <name type="scientific">Spelaeicoccus albus</name>
    <dbReference type="NCBI Taxonomy" id="1280376"/>
    <lineage>
        <taxon>Bacteria</taxon>
        <taxon>Bacillati</taxon>
        <taxon>Actinomycetota</taxon>
        <taxon>Actinomycetes</taxon>
        <taxon>Micrococcales</taxon>
        <taxon>Brevibacteriaceae</taxon>
        <taxon>Spelaeicoccus</taxon>
    </lineage>
</organism>
<dbReference type="Proteomes" id="UP000539111">
    <property type="component" value="Unassembled WGS sequence"/>
</dbReference>
<evidence type="ECO:0000256" key="6">
    <source>
        <dbReference type="ARBA" id="ARBA00023065"/>
    </source>
</evidence>
<dbReference type="Pfam" id="PF02386">
    <property type="entry name" value="TrkH"/>
    <property type="match status" value="1"/>
</dbReference>
<keyword evidence="2" id="KW-0813">Transport</keyword>
<accession>A0A7Z0IJG9</accession>
<evidence type="ECO:0000256" key="5">
    <source>
        <dbReference type="ARBA" id="ARBA00022989"/>
    </source>
</evidence>
<dbReference type="InterPro" id="IPR003445">
    <property type="entry name" value="Cat_transpt"/>
</dbReference>
<dbReference type="PANTHER" id="PTHR32024">
    <property type="entry name" value="TRK SYSTEM POTASSIUM UPTAKE PROTEIN TRKG-RELATED"/>
    <property type="match status" value="1"/>
</dbReference>
<feature type="transmembrane region" description="Helical" evidence="8">
    <location>
        <begin position="153"/>
        <end position="172"/>
    </location>
</feature>
<evidence type="ECO:0000256" key="2">
    <source>
        <dbReference type="ARBA" id="ARBA00022448"/>
    </source>
</evidence>
<evidence type="ECO:0000256" key="7">
    <source>
        <dbReference type="ARBA" id="ARBA00023136"/>
    </source>
</evidence>
<dbReference type="GO" id="GO:0030001">
    <property type="term" value="P:metal ion transport"/>
    <property type="evidence" value="ECO:0007669"/>
    <property type="project" value="UniProtKB-ARBA"/>
</dbReference>
<feature type="transmembrane region" description="Helical" evidence="8">
    <location>
        <begin position="219"/>
        <end position="244"/>
    </location>
</feature>
<feature type="transmembrane region" description="Helical" evidence="8">
    <location>
        <begin position="256"/>
        <end position="275"/>
    </location>
</feature>
<name>A0A7Z0IJG9_9MICO</name>
<keyword evidence="6" id="KW-0406">Ion transport</keyword>
<feature type="transmembrane region" description="Helical" evidence="8">
    <location>
        <begin position="41"/>
        <end position="59"/>
    </location>
</feature>
<sequence length="472" mass="49848">MARARNHGYTGRLPGRRRRSIGLAWVRDVVDDLAKSSPARLALITFTFVNVVFIALLTLPISTRSGHSPRFSYAVFDAISAVCVTGLSPVELVDYWSTFGQVVIIVGVQVGGLGILTLASIMGLAVSRRLGLKQRLVAAQETKALRLGEVGTLLRGVIVTSLLSEVVLAAFLTPRFMVRGEDAGQAVWHGVFYSISAFNNAGFNIHEGGLATFGGDPWILIPLMLGVFVGALGFPVILTVALHWRTPSRWDLHAKMTLTTSVILVVLGTILIGGFELNNPKTLGSMSGGQDVLDTVFAAVMPRSGGFATIDVGSMHQSTHLVLDMLMFIGGGSASTAGGIKVTTLAVLFLAAYAEARGNEHVEAFGRRIPPGSLRLAVAVTLAGATIVASASMAIVAMSSLSLDDVLLDVISAFATCGLSSGVTTQLDAPGQYVLAAVMFVGRTGTITLAAALALRERRRLYTYPEERPIVG</sequence>
<dbReference type="GO" id="GO:0005886">
    <property type="term" value="C:plasma membrane"/>
    <property type="evidence" value="ECO:0007669"/>
    <property type="project" value="UniProtKB-SubCell"/>
</dbReference>
<evidence type="ECO:0000256" key="1">
    <source>
        <dbReference type="ARBA" id="ARBA00004651"/>
    </source>
</evidence>
<keyword evidence="10" id="KW-1185">Reference proteome</keyword>
<reference evidence="9 10" key="1">
    <citation type="submission" date="2020-07" db="EMBL/GenBank/DDBJ databases">
        <title>Sequencing the genomes of 1000 actinobacteria strains.</title>
        <authorList>
            <person name="Klenk H.-P."/>
        </authorList>
    </citation>
    <scope>NUCLEOTIDE SEQUENCE [LARGE SCALE GENOMIC DNA]</scope>
    <source>
        <strain evidence="9 10">DSM 26341</strain>
    </source>
</reference>
<keyword evidence="3" id="KW-1003">Cell membrane</keyword>
<dbReference type="PANTHER" id="PTHR32024:SF1">
    <property type="entry name" value="KTR SYSTEM POTASSIUM UPTAKE PROTEIN B"/>
    <property type="match status" value="1"/>
</dbReference>
<keyword evidence="4 8" id="KW-0812">Transmembrane</keyword>
<feature type="transmembrane region" description="Helical" evidence="8">
    <location>
        <begin position="325"/>
        <end position="353"/>
    </location>
</feature>
<gene>
    <name evidence="9" type="ORF">BJY26_003703</name>
</gene>
<keyword evidence="7 8" id="KW-0472">Membrane</keyword>
<dbReference type="AlphaFoldDB" id="A0A7Z0IJG9"/>
<keyword evidence="5 8" id="KW-1133">Transmembrane helix</keyword>
<evidence type="ECO:0000313" key="9">
    <source>
        <dbReference type="EMBL" id="NYI69397.1"/>
    </source>
</evidence>
<dbReference type="EMBL" id="JACBZP010000001">
    <property type="protein sequence ID" value="NYI69397.1"/>
    <property type="molecule type" value="Genomic_DNA"/>
</dbReference>
<feature type="transmembrane region" description="Helical" evidence="8">
    <location>
        <begin position="102"/>
        <end position="126"/>
    </location>
</feature>